<evidence type="ECO:0000313" key="5">
    <source>
        <dbReference type="EMBL" id="MFC4220859.1"/>
    </source>
</evidence>
<dbReference type="InterPro" id="IPR008969">
    <property type="entry name" value="CarboxyPept-like_regulatory"/>
</dbReference>
<keyword evidence="2" id="KW-0813">Transport</keyword>
<evidence type="ECO:0000256" key="2">
    <source>
        <dbReference type="PROSITE-ProRule" id="PRU01360"/>
    </source>
</evidence>
<evidence type="ECO:0000256" key="1">
    <source>
        <dbReference type="ARBA" id="ARBA00022729"/>
    </source>
</evidence>
<comment type="similarity">
    <text evidence="2">Belongs to the TonB-dependent receptor family.</text>
</comment>
<keyword evidence="2" id="KW-0812">Transmembrane</keyword>
<dbReference type="PANTHER" id="PTHR30069">
    <property type="entry name" value="TONB-DEPENDENT OUTER MEMBRANE RECEPTOR"/>
    <property type="match status" value="1"/>
</dbReference>
<gene>
    <name evidence="5" type="ORF">ACFOWS_11970</name>
</gene>
<proteinExistence type="inferred from homology"/>
<accession>A0ABV8PKY2</accession>
<dbReference type="SUPFAM" id="SSF49464">
    <property type="entry name" value="Carboxypeptidase regulatory domain-like"/>
    <property type="match status" value="1"/>
</dbReference>
<protein>
    <submittedName>
        <fullName evidence="5">Carboxypeptidase-like regulatory domain-containing protein</fullName>
    </submittedName>
</protein>
<dbReference type="RefSeq" id="WP_379764828.1">
    <property type="nucleotide sequence ID" value="NZ_JBHSCL010000007.1"/>
</dbReference>
<evidence type="ECO:0000259" key="4">
    <source>
        <dbReference type="Pfam" id="PF07715"/>
    </source>
</evidence>
<dbReference type="InterPro" id="IPR012910">
    <property type="entry name" value="Plug_dom"/>
</dbReference>
<dbReference type="InterPro" id="IPR039426">
    <property type="entry name" value="TonB-dep_rcpt-like"/>
</dbReference>
<feature type="signal peptide" evidence="3">
    <location>
        <begin position="1"/>
        <end position="19"/>
    </location>
</feature>
<sequence length="276" mass="28700">MKKIYLAIVAILVSAMAFSQGTITGTVVDGELGGPLPGASVVVKGTSIGTSTDFDGNFTLEVNQASGTLVVSYIGFVKKNISFSSTGSVGTITLQPDAEELEGVVVVGTGIIDLAADRKTPIAVSSVPVKIIQEKIGTQDVTMTLVNTPSVYVSGQSGGFGDTNMRVRGFDQDNTAFLLNGQPINGMEDGLMYWSNWSGLNDIASGVQIQRGLGSSKLAISSVGGTVNFVTKATEMNEGGFGYATVANNNYIKTSAGYNTGISDKGWGLSVMLSHW</sequence>
<feature type="domain" description="TonB-dependent receptor plug" evidence="4">
    <location>
        <begin position="118"/>
        <end position="226"/>
    </location>
</feature>
<dbReference type="InterPro" id="IPR037066">
    <property type="entry name" value="Plug_dom_sf"/>
</dbReference>
<reference evidence="6" key="1">
    <citation type="journal article" date="2019" name="Int. J. Syst. Evol. Microbiol.">
        <title>The Global Catalogue of Microorganisms (GCM) 10K type strain sequencing project: providing services to taxonomists for standard genome sequencing and annotation.</title>
        <authorList>
            <consortium name="The Broad Institute Genomics Platform"/>
            <consortium name="The Broad Institute Genome Sequencing Center for Infectious Disease"/>
            <person name="Wu L."/>
            <person name="Ma J."/>
        </authorList>
    </citation>
    <scope>NUCLEOTIDE SEQUENCE [LARGE SCALE GENOMIC DNA]</scope>
    <source>
        <strain evidence="6">CGMCC 1.15774</strain>
    </source>
</reference>
<dbReference type="Pfam" id="PF13715">
    <property type="entry name" value="CarbopepD_reg_2"/>
    <property type="match status" value="1"/>
</dbReference>
<keyword evidence="1 3" id="KW-0732">Signal</keyword>
<evidence type="ECO:0000256" key="3">
    <source>
        <dbReference type="SAM" id="SignalP"/>
    </source>
</evidence>
<organism evidence="5 6">
    <name type="scientific">Flagellimonas marina</name>
    <dbReference type="NCBI Taxonomy" id="1775168"/>
    <lineage>
        <taxon>Bacteria</taxon>
        <taxon>Pseudomonadati</taxon>
        <taxon>Bacteroidota</taxon>
        <taxon>Flavobacteriia</taxon>
        <taxon>Flavobacteriales</taxon>
        <taxon>Flavobacteriaceae</taxon>
        <taxon>Flagellimonas</taxon>
    </lineage>
</organism>
<dbReference type="PROSITE" id="PS52016">
    <property type="entry name" value="TONB_DEPENDENT_REC_3"/>
    <property type="match status" value="1"/>
</dbReference>
<keyword evidence="2" id="KW-1134">Transmembrane beta strand</keyword>
<evidence type="ECO:0000313" key="6">
    <source>
        <dbReference type="Proteomes" id="UP001595841"/>
    </source>
</evidence>
<dbReference type="EMBL" id="JBHSCL010000007">
    <property type="protein sequence ID" value="MFC4220859.1"/>
    <property type="molecule type" value="Genomic_DNA"/>
</dbReference>
<dbReference type="SUPFAM" id="SSF56935">
    <property type="entry name" value="Porins"/>
    <property type="match status" value="1"/>
</dbReference>
<keyword evidence="2" id="KW-0472">Membrane</keyword>
<dbReference type="PANTHER" id="PTHR30069:SF29">
    <property type="entry name" value="HEMOGLOBIN AND HEMOGLOBIN-HAPTOGLOBIN-BINDING PROTEIN 1-RELATED"/>
    <property type="match status" value="1"/>
</dbReference>
<dbReference type="Gene3D" id="2.170.130.10">
    <property type="entry name" value="TonB-dependent receptor, plug domain"/>
    <property type="match status" value="1"/>
</dbReference>
<keyword evidence="2" id="KW-0998">Cell outer membrane</keyword>
<feature type="chain" id="PRO_5045534642" evidence="3">
    <location>
        <begin position="20"/>
        <end position="276"/>
    </location>
</feature>
<dbReference type="Gene3D" id="2.60.40.1120">
    <property type="entry name" value="Carboxypeptidase-like, regulatory domain"/>
    <property type="match status" value="1"/>
</dbReference>
<dbReference type="Pfam" id="PF07715">
    <property type="entry name" value="Plug"/>
    <property type="match status" value="1"/>
</dbReference>
<comment type="subcellular location">
    <subcellularLocation>
        <location evidence="2">Cell outer membrane</location>
        <topology evidence="2">Multi-pass membrane protein</topology>
    </subcellularLocation>
</comment>
<dbReference type="Proteomes" id="UP001595841">
    <property type="component" value="Unassembled WGS sequence"/>
</dbReference>
<comment type="caution">
    <text evidence="5">The sequence shown here is derived from an EMBL/GenBank/DDBJ whole genome shotgun (WGS) entry which is preliminary data.</text>
</comment>
<name>A0ABV8PKY2_9FLAO</name>
<keyword evidence="6" id="KW-1185">Reference proteome</keyword>